<keyword evidence="1" id="KW-0472">Membrane</keyword>
<feature type="transmembrane region" description="Helical" evidence="1">
    <location>
        <begin position="67"/>
        <end position="90"/>
    </location>
</feature>
<dbReference type="Proteomes" id="UP000019132">
    <property type="component" value="Unassembled WGS sequence"/>
</dbReference>
<reference evidence="3" key="2">
    <citation type="submission" date="2010-04" db="EMBL/GenBank/DDBJ databases">
        <authorList>
            <person name="Buell R."/>
            <person name="Hamilton J."/>
            <person name="Hostetler J."/>
        </authorList>
    </citation>
    <scope>NUCLEOTIDE SEQUENCE [LARGE SCALE GENOMIC DNA]</scope>
    <source>
        <strain evidence="3">DAOM:BR144</strain>
    </source>
</reference>
<dbReference type="PROSITE" id="PS51257">
    <property type="entry name" value="PROKAR_LIPOPROTEIN"/>
    <property type="match status" value="1"/>
</dbReference>
<dbReference type="HOGENOM" id="CLU_106088_0_0_1"/>
<accession>K3WGE4</accession>
<evidence type="ECO:0000313" key="2">
    <source>
        <dbReference type="EnsemblProtists" id="PYU1_T004035"/>
    </source>
</evidence>
<feature type="transmembrane region" description="Helical" evidence="1">
    <location>
        <begin position="102"/>
        <end position="126"/>
    </location>
</feature>
<reference evidence="2" key="3">
    <citation type="submission" date="2015-02" db="UniProtKB">
        <authorList>
            <consortium name="EnsemblProtists"/>
        </authorList>
    </citation>
    <scope>IDENTIFICATION</scope>
    <source>
        <strain evidence="2">DAOM BR144</strain>
    </source>
</reference>
<dbReference type="eggNOG" id="ENOG502S120">
    <property type="taxonomic scope" value="Eukaryota"/>
</dbReference>
<feature type="transmembrane region" description="Helical" evidence="1">
    <location>
        <begin position="39"/>
        <end position="60"/>
    </location>
</feature>
<keyword evidence="3" id="KW-1185">Reference proteome</keyword>
<dbReference type="EnsemblProtists" id="PYU1_T004035">
    <property type="protein sequence ID" value="PYU1_T004035"/>
    <property type="gene ID" value="PYU1_G004025"/>
</dbReference>
<keyword evidence="1" id="KW-1133">Transmembrane helix</keyword>
<protein>
    <submittedName>
        <fullName evidence="2">Uncharacterized protein</fullName>
    </submittedName>
</protein>
<evidence type="ECO:0000313" key="3">
    <source>
        <dbReference type="Proteomes" id="UP000019132"/>
    </source>
</evidence>
<reference evidence="3" key="1">
    <citation type="journal article" date="2010" name="Genome Biol.">
        <title>Genome sequence of the necrotrophic plant pathogen Pythium ultimum reveals original pathogenicity mechanisms and effector repertoire.</title>
        <authorList>
            <person name="Levesque C.A."/>
            <person name="Brouwer H."/>
            <person name="Cano L."/>
            <person name="Hamilton J.P."/>
            <person name="Holt C."/>
            <person name="Huitema E."/>
            <person name="Raffaele S."/>
            <person name="Robideau G.P."/>
            <person name="Thines M."/>
            <person name="Win J."/>
            <person name="Zerillo M.M."/>
            <person name="Beakes G.W."/>
            <person name="Boore J.L."/>
            <person name="Busam D."/>
            <person name="Dumas B."/>
            <person name="Ferriera S."/>
            <person name="Fuerstenberg S.I."/>
            <person name="Gachon C.M."/>
            <person name="Gaulin E."/>
            <person name="Govers F."/>
            <person name="Grenville-Briggs L."/>
            <person name="Horner N."/>
            <person name="Hostetler J."/>
            <person name="Jiang R.H."/>
            <person name="Johnson J."/>
            <person name="Krajaejun T."/>
            <person name="Lin H."/>
            <person name="Meijer H.J."/>
            <person name="Moore B."/>
            <person name="Morris P."/>
            <person name="Phuntmart V."/>
            <person name="Puiu D."/>
            <person name="Shetty J."/>
            <person name="Stajich J.E."/>
            <person name="Tripathy S."/>
            <person name="Wawra S."/>
            <person name="van West P."/>
            <person name="Whitty B.R."/>
            <person name="Coutinho P.M."/>
            <person name="Henrissat B."/>
            <person name="Martin F."/>
            <person name="Thomas P.D."/>
            <person name="Tyler B.M."/>
            <person name="De Vries R.P."/>
            <person name="Kamoun S."/>
            <person name="Yandell M."/>
            <person name="Tisserat N."/>
            <person name="Buell C.R."/>
        </authorList>
    </citation>
    <scope>NUCLEOTIDE SEQUENCE</scope>
    <source>
        <strain evidence="3">DAOM:BR144</strain>
    </source>
</reference>
<dbReference type="InParanoid" id="K3WGE4"/>
<evidence type="ECO:0000256" key="1">
    <source>
        <dbReference type="SAM" id="Phobius"/>
    </source>
</evidence>
<name>K3WGE4_GLOUD</name>
<feature type="transmembrane region" description="Helical" evidence="1">
    <location>
        <begin position="12"/>
        <end position="33"/>
    </location>
</feature>
<organism evidence="2 3">
    <name type="scientific">Globisporangium ultimum (strain ATCC 200006 / CBS 805.95 / DAOM BR144)</name>
    <name type="common">Pythium ultimum</name>
    <dbReference type="NCBI Taxonomy" id="431595"/>
    <lineage>
        <taxon>Eukaryota</taxon>
        <taxon>Sar</taxon>
        <taxon>Stramenopiles</taxon>
        <taxon>Oomycota</taxon>
        <taxon>Peronosporomycetes</taxon>
        <taxon>Pythiales</taxon>
        <taxon>Pythiaceae</taxon>
        <taxon>Globisporangium</taxon>
    </lineage>
</organism>
<proteinExistence type="predicted"/>
<dbReference type="EMBL" id="GL376567">
    <property type="status" value="NOT_ANNOTATED_CDS"/>
    <property type="molecule type" value="Genomic_DNA"/>
</dbReference>
<keyword evidence="1" id="KW-0812">Transmembrane</keyword>
<dbReference type="AlphaFoldDB" id="K3WGE4"/>
<dbReference type="VEuPathDB" id="FungiDB:PYU1_G004025"/>
<sequence>MVSYARRKKLLNLALIGNLVLSCALFLTTLFLLETPFVGFTAFVTAGVLIVSAFSTIVLLNKSPSAYSIGFVVGSSLLVLGLTFEGAIYWGLVAQGNESREAASIAASVLHGVIFIVQLAVTIVVVQSKEDFIDTYAAYEYIPDGGFTDRLSASNGSPINYQSAIPTADI</sequence>
<dbReference type="OMA" id="WTISSCR"/>